<evidence type="ECO:0000256" key="6">
    <source>
        <dbReference type="ARBA" id="ARBA00022563"/>
    </source>
</evidence>
<dbReference type="InterPro" id="IPR049943">
    <property type="entry name" value="Ser_HO-MeTrfase-like"/>
</dbReference>
<evidence type="ECO:0000256" key="4">
    <source>
        <dbReference type="ARBA" id="ARBA00011738"/>
    </source>
</evidence>
<organism evidence="10">
    <name type="scientific">marine sediment metagenome</name>
    <dbReference type="NCBI Taxonomy" id="412755"/>
    <lineage>
        <taxon>unclassified sequences</taxon>
        <taxon>metagenomes</taxon>
        <taxon>ecological metagenomes</taxon>
    </lineage>
</organism>
<proteinExistence type="inferred from homology"/>
<evidence type="ECO:0000256" key="7">
    <source>
        <dbReference type="ARBA" id="ARBA00022679"/>
    </source>
</evidence>
<sequence>MGIIEKVDPQIAAAIDAEVARQAHTIELIASENHVSAPVLAALGTVLTDKYAEGSPGRRYYRGCDNIDTIERLCIDRAKALFGADHANVQPHSGTSANLAVYMAALKPGAKIMGMRLDHGGHLSHGMKINFSGMWYAVSHYGVDRQSERLEMDQVRQAVLAERPDMLIAGASAYPRTIDFAAFGRIAQEVGCLLLADVAHIAGLIVGGVHPHPMPYADFVTTTNHKTLRGPRGGIILCRKQFAKAVDQAVFPGMQGGPLPHVIAAKAIAFHEAMQPEFKWYAAAIVANAKALADALLAHGWRLVTGGTDNHMMLVDLRSRDPELTGDVASGWLAEAGIISNKNMIPFDPRTTKDTSGLRFGTPAVTTRGMRPDQMAQLAQWIDDILTSHGNQEMITKVAGAVEDFCREFPIPAQRG</sequence>
<dbReference type="HAMAP" id="MF_00051">
    <property type="entry name" value="SHMT"/>
    <property type="match status" value="1"/>
</dbReference>
<name>A0A0F9U3B1_9ZZZZ</name>
<dbReference type="Gene3D" id="3.90.1150.10">
    <property type="entry name" value="Aspartate Aminotransferase, domain 1"/>
    <property type="match status" value="1"/>
</dbReference>
<evidence type="ECO:0000313" key="10">
    <source>
        <dbReference type="EMBL" id="KKN81792.1"/>
    </source>
</evidence>
<dbReference type="InterPro" id="IPR015421">
    <property type="entry name" value="PyrdxlP-dep_Trfase_major"/>
</dbReference>
<dbReference type="InterPro" id="IPR001085">
    <property type="entry name" value="Ser_HO-MeTrfase"/>
</dbReference>
<keyword evidence="6" id="KW-0554">One-carbon metabolism</keyword>
<dbReference type="GO" id="GO:0019264">
    <property type="term" value="P:glycine biosynthetic process from serine"/>
    <property type="evidence" value="ECO:0007669"/>
    <property type="project" value="InterPro"/>
</dbReference>
<dbReference type="PANTHER" id="PTHR11680:SF35">
    <property type="entry name" value="SERINE HYDROXYMETHYLTRANSFERASE 1"/>
    <property type="match status" value="1"/>
</dbReference>
<dbReference type="EMBL" id="LAZR01000210">
    <property type="protein sequence ID" value="KKN81792.1"/>
    <property type="molecule type" value="Genomic_DNA"/>
</dbReference>
<keyword evidence="8" id="KW-0663">Pyridoxal phosphate</keyword>
<keyword evidence="7" id="KW-0808">Transferase</keyword>
<dbReference type="PANTHER" id="PTHR11680">
    <property type="entry name" value="SERINE HYDROXYMETHYLTRANSFERASE"/>
    <property type="match status" value="1"/>
</dbReference>
<dbReference type="PIRSF" id="PIRSF000412">
    <property type="entry name" value="SHMT"/>
    <property type="match status" value="1"/>
</dbReference>
<dbReference type="SUPFAM" id="SSF53383">
    <property type="entry name" value="PLP-dependent transferases"/>
    <property type="match status" value="1"/>
</dbReference>
<dbReference type="GO" id="GO:0004372">
    <property type="term" value="F:glycine hydroxymethyltransferase activity"/>
    <property type="evidence" value="ECO:0007669"/>
    <property type="project" value="InterPro"/>
</dbReference>
<accession>A0A0F9U3B1</accession>
<dbReference type="GO" id="GO:0005829">
    <property type="term" value="C:cytosol"/>
    <property type="evidence" value="ECO:0007669"/>
    <property type="project" value="TreeGrafter"/>
</dbReference>
<comment type="subcellular location">
    <subcellularLocation>
        <location evidence="2">Cytoplasm</location>
    </subcellularLocation>
</comment>
<comment type="similarity">
    <text evidence="3">Belongs to the SHMT family.</text>
</comment>
<feature type="domain" description="Serine hydroxymethyltransferase-like" evidence="9">
    <location>
        <begin position="4"/>
        <end position="382"/>
    </location>
</feature>
<evidence type="ECO:0000259" key="9">
    <source>
        <dbReference type="Pfam" id="PF00464"/>
    </source>
</evidence>
<dbReference type="InterPro" id="IPR039429">
    <property type="entry name" value="SHMT-like_dom"/>
</dbReference>
<dbReference type="AlphaFoldDB" id="A0A0F9U3B1"/>
<dbReference type="GO" id="GO:0035999">
    <property type="term" value="P:tetrahydrofolate interconversion"/>
    <property type="evidence" value="ECO:0007669"/>
    <property type="project" value="InterPro"/>
</dbReference>
<protein>
    <recommendedName>
        <fullName evidence="9">Serine hydroxymethyltransferase-like domain-containing protein</fullName>
    </recommendedName>
</protein>
<dbReference type="InterPro" id="IPR015422">
    <property type="entry name" value="PyrdxlP-dep_Trfase_small"/>
</dbReference>
<evidence type="ECO:0000256" key="3">
    <source>
        <dbReference type="ARBA" id="ARBA00006376"/>
    </source>
</evidence>
<evidence type="ECO:0000256" key="5">
    <source>
        <dbReference type="ARBA" id="ARBA00022490"/>
    </source>
</evidence>
<keyword evidence="5" id="KW-0963">Cytoplasm</keyword>
<reference evidence="10" key="1">
    <citation type="journal article" date="2015" name="Nature">
        <title>Complex archaea that bridge the gap between prokaryotes and eukaryotes.</title>
        <authorList>
            <person name="Spang A."/>
            <person name="Saw J.H."/>
            <person name="Jorgensen S.L."/>
            <person name="Zaremba-Niedzwiedzka K."/>
            <person name="Martijn J."/>
            <person name="Lind A.E."/>
            <person name="van Eijk R."/>
            <person name="Schleper C."/>
            <person name="Guy L."/>
            <person name="Ettema T.J."/>
        </authorList>
    </citation>
    <scope>NUCLEOTIDE SEQUENCE</scope>
</reference>
<evidence type="ECO:0000256" key="1">
    <source>
        <dbReference type="ARBA" id="ARBA00001933"/>
    </source>
</evidence>
<gene>
    <name evidence="10" type="ORF">LCGC14_0315570</name>
</gene>
<dbReference type="Gene3D" id="3.40.640.10">
    <property type="entry name" value="Type I PLP-dependent aspartate aminotransferase-like (Major domain)"/>
    <property type="match status" value="1"/>
</dbReference>
<evidence type="ECO:0000256" key="8">
    <source>
        <dbReference type="ARBA" id="ARBA00022898"/>
    </source>
</evidence>
<dbReference type="GO" id="GO:0030170">
    <property type="term" value="F:pyridoxal phosphate binding"/>
    <property type="evidence" value="ECO:0007669"/>
    <property type="project" value="InterPro"/>
</dbReference>
<dbReference type="NCBIfam" id="NF000586">
    <property type="entry name" value="PRK00011.1"/>
    <property type="match status" value="1"/>
</dbReference>
<dbReference type="FunFam" id="3.40.640.10:FF:000001">
    <property type="entry name" value="Serine hydroxymethyltransferase"/>
    <property type="match status" value="1"/>
</dbReference>
<dbReference type="Pfam" id="PF00464">
    <property type="entry name" value="SHMT"/>
    <property type="match status" value="1"/>
</dbReference>
<comment type="cofactor">
    <cofactor evidence="1">
        <name>pyridoxal 5'-phosphate</name>
        <dbReference type="ChEBI" id="CHEBI:597326"/>
    </cofactor>
</comment>
<comment type="caution">
    <text evidence="10">The sequence shown here is derived from an EMBL/GenBank/DDBJ whole genome shotgun (WGS) entry which is preliminary data.</text>
</comment>
<comment type="subunit">
    <text evidence="4">Homodimer.</text>
</comment>
<dbReference type="CDD" id="cd00378">
    <property type="entry name" value="SHMT"/>
    <property type="match status" value="1"/>
</dbReference>
<evidence type="ECO:0000256" key="2">
    <source>
        <dbReference type="ARBA" id="ARBA00004496"/>
    </source>
</evidence>
<dbReference type="InterPro" id="IPR015424">
    <property type="entry name" value="PyrdxlP-dep_Trfase"/>
</dbReference>